<dbReference type="Proteomes" id="UP001596096">
    <property type="component" value="Unassembled WGS sequence"/>
</dbReference>
<dbReference type="PANTHER" id="PTHR37285">
    <property type="entry name" value="SPORE WALL MATURATION PROTEIN DIT1"/>
    <property type="match status" value="1"/>
</dbReference>
<proteinExistence type="predicted"/>
<dbReference type="InterPro" id="IPR007817">
    <property type="entry name" value="Isocyanide_synthase_DIT1"/>
</dbReference>
<sequence>MQRSDAMKFPRAPYPEQVSYQVGLDKIQEAVISSHFMHELAGDPRLELYDEDRFVAKALHIDAEAVHDRLIPALREACDVFSGHRAAAARSRARDNHQDYGLADPRQVGTAQVITEVMFDRQYRAEPLRSCSRELLCGTVAERVEAGSPIEMVIPALPFKFSSPLKTRGRLPDLAELNFLLGLNEIVSTVEQIYRAARPDLQGPLARFTVVSDGSRYNKLVHEPDSVVERYWNRLGVWVERLRLDEHITILDYRSLLRDSMPAGDRRRKSAIAAGARTEYGRVLWSIFDPNDMVSAMTMAARVEPDPEYANAEGRFVSLLKSLIYTIKYDSLTMFDPLPADARHALYRDLTAHIFEPYVAIPPDELAGVRIDARAGLAPTDRVKERLRQMMLRESWACAIDYMAEIKSDRELAEDPILTCLPGHLRWTIHAKAGQLALSTPIAAGIRVQAWAGAAVFKLTRRKDVKLCTLPVLALEGAGAIPVRVRGVDDALALAGQPLFYIYPDVTFADMDDFLAVVRRSLVRRRTN</sequence>
<reference evidence="2" key="1">
    <citation type="journal article" date="2019" name="Int. J. Syst. Evol. Microbiol.">
        <title>The Global Catalogue of Microorganisms (GCM) 10K type strain sequencing project: providing services to taxonomists for standard genome sequencing and annotation.</title>
        <authorList>
            <consortium name="The Broad Institute Genomics Platform"/>
            <consortium name="The Broad Institute Genome Sequencing Center for Infectious Disease"/>
            <person name="Wu L."/>
            <person name="Ma J."/>
        </authorList>
    </citation>
    <scope>NUCLEOTIDE SEQUENCE [LARGE SCALE GENOMIC DNA]</scope>
    <source>
        <strain evidence="2">CGMCC 4.7106</strain>
    </source>
</reference>
<dbReference type="PANTHER" id="PTHR37285:SF5">
    <property type="entry name" value="SPORE WALL MATURATION PROTEIN DIT1"/>
    <property type="match status" value="1"/>
</dbReference>
<dbReference type="EMBL" id="JBHSNW010000013">
    <property type="protein sequence ID" value="MFC5818481.1"/>
    <property type="molecule type" value="Genomic_DNA"/>
</dbReference>
<organism evidence="1 2">
    <name type="scientific">Nonomuraea harbinensis</name>
    <dbReference type="NCBI Taxonomy" id="1286938"/>
    <lineage>
        <taxon>Bacteria</taxon>
        <taxon>Bacillati</taxon>
        <taxon>Actinomycetota</taxon>
        <taxon>Actinomycetes</taxon>
        <taxon>Streptosporangiales</taxon>
        <taxon>Streptosporangiaceae</taxon>
        <taxon>Nonomuraea</taxon>
    </lineage>
</organism>
<protein>
    <submittedName>
        <fullName evidence="1">L-tyrosine/L-tryptophan isonitrile synthase family protein</fullName>
    </submittedName>
</protein>
<dbReference type="RefSeq" id="WP_219547951.1">
    <property type="nucleotide sequence ID" value="NZ_JAHKRN010000036.1"/>
</dbReference>
<name>A0ABW1C0Q3_9ACTN</name>
<evidence type="ECO:0000313" key="2">
    <source>
        <dbReference type="Proteomes" id="UP001596096"/>
    </source>
</evidence>
<evidence type="ECO:0000313" key="1">
    <source>
        <dbReference type="EMBL" id="MFC5818481.1"/>
    </source>
</evidence>
<dbReference type="Pfam" id="PF05141">
    <property type="entry name" value="DIT1_PvcA"/>
    <property type="match status" value="1"/>
</dbReference>
<keyword evidence="2" id="KW-1185">Reference proteome</keyword>
<accession>A0ABW1C0Q3</accession>
<comment type="caution">
    <text evidence="1">The sequence shown here is derived from an EMBL/GenBank/DDBJ whole genome shotgun (WGS) entry which is preliminary data.</text>
</comment>
<gene>
    <name evidence="1" type="ORF">ACFPUY_25555</name>
</gene>